<dbReference type="EMBL" id="CP053586">
    <property type="protein sequence ID" value="WNZ22476.1"/>
    <property type="molecule type" value="Genomic_DNA"/>
</dbReference>
<name>A0AA96WHL9_9CYAN</name>
<dbReference type="AlphaFoldDB" id="A0AA96WHL9"/>
<dbReference type="Gene3D" id="2.30.30.40">
    <property type="entry name" value="SH3 Domains"/>
    <property type="match status" value="1"/>
</dbReference>
<feature type="signal peptide" evidence="2">
    <location>
        <begin position="1"/>
        <end position="29"/>
    </location>
</feature>
<protein>
    <submittedName>
        <fullName evidence="3">SH3 domain-containing protein</fullName>
    </submittedName>
</protein>
<accession>A0AA96WHL9</accession>
<keyword evidence="1" id="KW-0812">Transmembrane</keyword>
<evidence type="ECO:0000313" key="3">
    <source>
        <dbReference type="EMBL" id="WNZ22476.1"/>
    </source>
</evidence>
<evidence type="ECO:0000256" key="1">
    <source>
        <dbReference type="SAM" id="Phobius"/>
    </source>
</evidence>
<evidence type="ECO:0000256" key="2">
    <source>
        <dbReference type="SAM" id="SignalP"/>
    </source>
</evidence>
<gene>
    <name evidence="3" type="ORF">HJG54_06105</name>
</gene>
<proteinExistence type="predicted"/>
<organism evidence="3">
    <name type="scientific">Leptolyngbya sp. NK1-12</name>
    <dbReference type="NCBI Taxonomy" id="2547451"/>
    <lineage>
        <taxon>Bacteria</taxon>
        <taxon>Bacillati</taxon>
        <taxon>Cyanobacteriota</taxon>
        <taxon>Cyanophyceae</taxon>
        <taxon>Leptolyngbyales</taxon>
        <taxon>Leptolyngbyaceae</taxon>
        <taxon>Leptolyngbya group</taxon>
        <taxon>Leptolyngbya</taxon>
    </lineage>
</organism>
<keyword evidence="1" id="KW-1133">Transmembrane helix</keyword>
<feature type="chain" id="PRO_5041702012" evidence="2">
    <location>
        <begin position="30"/>
        <end position="224"/>
    </location>
</feature>
<keyword evidence="1" id="KW-0472">Membrane</keyword>
<sequence length="224" mass="24390">MQHVKFSRFPSALVVASAALVLSVSPGYAQSVSPELETRARDACTQKAQADGFTVQDVVSVAAADADTVNVVLNLNRDGQLYKLTCGYSASQNSAIVGDSAGTTATRTYQPWLNPWLLTLLPLLVGLPLLLAWTKGRSSDEYLRYTGVKNTRVHYGERSEAIVKTDGSMLDIYSGPASSYRVTGNLRNGQRVLLSGRYENSWVELADGGWIPAQYLETHPRFVS</sequence>
<reference evidence="3" key="1">
    <citation type="submission" date="2020-05" db="EMBL/GenBank/DDBJ databases">
        <authorList>
            <person name="Zhu T."/>
            <person name="Keshari N."/>
            <person name="Lu X."/>
        </authorList>
    </citation>
    <scope>NUCLEOTIDE SEQUENCE</scope>
    <source>
        <strain evidence="3">NK1-12</strain>
    </source>
</reference>
<feature type="transmembrane region" description="Helical" evidence="1">
    <location>
        <begin position="116"/>
        <end position="134"/>
    </location>
</feature>
<keyword evidence="2" id="KW-0732">Signal</keyword>